<dbReference type="InterPro" id="IPR049680">
    <property type="entry name" value="FLVCR1-2_SLC49-like"/>
</dbReference>
<dbReference type="EMBL" id="CAJNIZ010039857">
    <property type="protein sequence ID" value="CAE7595725.1"/>
    <property type="molecule type" value="Genomic_DNA"/>
</dbReference>
<dbReference type="InterPro" id="IPR011701">
    <property type="entry name" value="MFS"/>
</dbReference>
<evidence type="ECO:0000256" key="1">
    <source>
        <dbReference type="ARBA" id="ARBA00004141"/>
    </source>
</evidence>
<dbReference type="GO" id="GO:0016301">
    <property type="term" value="F:kinase activity"/>
    <property type="evidence" value="ECO:0007669"/>
    <property type="project" value="InterPro"/>
</dbReference>
<dbReference type="InterPro" id="IPR036259">
    <property type="entry name" value="MFS_trans_sf"/>
</dbReference>
<keyword evidence="8" id="KW-1185">Reference proteome</keyword>
<dbReference type="AlphaFoldDB" id="A0A812UWT4"/>
<feature type="transmembrane region" description="Helical" evidence="5">
    <location>
        <begin position="420"/>
        <end position="438"/>
    </location>
</feature>
<feature type="transmembrane region" description="Helical" evidence="5">
    <location>
        <begin position="450"/>
        <end position="470"/>
    </location>
</feature>
<feature type="transmembrane region" description="Helical" evidence="5">
    <location>
        <begin position="550"/>
        <end position="570"/>
    </location>
</feature>
<dbReference type="InterPro" id="IPR016064">
    <property type="entry name" value="NAD/diacylglycerol_kinase_sf"/>
</dbReference>
<dbReference type="InterPro" id="IPR001206">
    <property type="entry name" value="Diacylglycerol_kinase_cat_dom"/>
</dbReference>
<dbReference type="SUPFAM" id="SSF111331">
    <property type="entry name" value="NAD kinase/diacylglycerol kinase-like"/>
    <property type="match status" value="1"/>
</dbReference>
<keyword evidence="2 5" id="KW-0812">Transmembrane</keyword>
<reference evidence="7" key="1">
    <citation type="submission" date="2021-02" db="EMBL/GenBank/DDBJ databases">
        <authorList>
            <person name="Dougan E. K."/>
            <person name="Rhodes N."/>
            <person name="Thang M."/>
            <person name="Chan C."/>
        </authorList>
    </citation>
    <scope>NUCLEOTIDE SEQUENCE</scope>
</reference>
<feature type="transmembrane region" description="Helical" evidence="5">
    <location>
        <begin position="576"/>
        <end position="594"/>
    </location>
</feature>
<dbReference type="PANTHER" id="PTHR10924">
    <property type="entry name" value="MAJOR FACILITATOR SUPERFAMILY PROTEIN-RELATED"/>
    <property type="match status" value="1"/>
</dbReference>
<dbReference type="Gene3D" id="1.20.1250.20">
    <property type="entry name" value="MFS general substrate transporter like domains"/>
    <property type="match status" value="2"/>
</dbReference>
<comment type="caution">
    <text evidence="7">The sequence shown here is derived from an EMBL/GenBank/DDBJ whole genome shotgun (WGS) entry which is preliminary data.</text>
</comment>
<evidence type="ECO:0000256" key="4">
    <source>
        <dbReference type="ARBA" id="ARBA00023136"/>
    </source>
</evidence>
<dbReference type="SUPFAM" id="SSF103473">
    <property type="entry name" value="MFS general substrate transporter"/>
    <property type="match status" value="1"/>
</dbReference>
<gene>
    <name evidence="7" type="primary">FLVCR1</name>
    <name evidence="7" type="ORF">SPIL2461_LOCUS15841</name>
</gene>
<dbReference type="GO" id="GO:0022857">
    <property type="term" value="F:transmembrane transporter activity"/>
    <property type="evidence" value="ECO:0007669"/>
    <property type="project" value="InterPro"/>
</dbReference>
<evidence type="ECO:0000259" key="6">
    <source>
        <dbReference type="PROSITE" id="PS50146"/>
    </source>
</evidence>
<dbReference type="Gene3D" id="3.40.50.10330">
    <property type="entry name" value="Probable inorganic polyphosphate/atp-NAD kinase, domain 1"/>
    <property type="match status" value="1"/>
</dbReference>
<feature type="transmembrane region" description="Helical" evidence="5">
    <location>
        <begin position="694"/>
        <end position="716"/>
    </location>
</feature>
<dbReference type="Proteomes" id="UP000649617">
    <property type="component" value="Unassembled WGS sequence"/>
</dbReference>
<feature type="transmembrane region" description="Helical" evidence="5">
    <location>
        <begin position="790"/>
        <end position="810"/>
    </location>
</feature>
<organism evidence="7 8">
    <name type="scientific">Symbiodinium pilosum</name>
    <name type="common">Dinoflagellate</name>
    <dbReference type="NCBI Taxonomy" id="2952"/>
    <lineage>
        <taxon>Eukaryota</taxon>
        <taxon>Sar</taxon>
        <taxon>Alveolata</taxon>
        <taxon>Dinophyceae</taxon>
        <taxon>Suessiales</taxon>
        <taxon>Symbiodiniaceae</taxon>
        <taxon>Symbiodinium</taxon>
    </lineage>
</organism>
<comment type="subcellular location">
    <subcellularLocation>
        <location evidence="1">Membrane</location>
        <topology evidence="1">Multi-pass membrane protein</topology>
    </subcellularLocation>
</comment>
<feature type="transmembrane region" description="Helical" evidence="5">
    <location>
        <begin position="628"/>
        <end position="653"/>
    </location>
</feature>
<evidence type="ECO:0000256" key="2">
    <source>
        <dbReference type="ARBA" id="ARBA00022692"/>
    </source>
</evidence>
<dbReference type="InterPro" id="IPR017438">
    <property type="entry name" value="ATP-NAD_kinase_N"/>
</dbReference>
<protein>
    <submittedName>
        <fullName evidence="7">FLVCR1 protein</fullName>
    </submittedName>
</protein>
<dbReference type="Pfam" id="PF07690">
    <property type="entry name" value="MFS_1"/>
    <property type="match status" value="1"/>
</dbReference>
<feature type="domain" description="DAGKc" evidence="6">
    <location>
        <begin position="71"/>
        <end position="221"/>
    </location>
</feature>
<dbReference type="OrthoDB" id="3853857at2759"/>
<evidence type="ECO:0000313" key="8">
    <source>
        <dbReference type="Proteomes" id="UP000649617"/>
    </source>
</evidence>
<feature type="transmembrane region" description="Helical" evidence="5">
    <location>
        <begin position="758"/>
        <end position="778"/>
    </location>
</feature>
<dbReference type="Pfam" id="PF00781">
    <property type="entry name" value="DAGK_cat"/>
    <property type="match status" value="1"/>
</dbReference>
<keyword evidence="4 5" id="KW-0472">Membrane</keyword>
<proteinExistence type="predicted"/>
<accession>A0A812UWT4</accession>
<dbReference type="Gene3D" id="2.60.200.40">
    <property type="match status" value="1"/>
</dbReference>
<dbReference type="PROSITE" id="PS50146">
    <property type="entry name" value="DAGK"/>
    <property type="match status" value="1"/>
</dbReference>
<dbReference type="PANTHER" id="PTHR10924:SF6">
    <property type="entry name" value="SOLUTE CARRIER FAMILY 49 MEMBER A3"/>
    <property type="match status" value="1"/>
</dbReference>
<sequence length="835" mass="88607">MLPAGIIICGSQLGQPSYREVVMTIGLVLVLLSCCFCCCSLRRTCCEGIFNLPEPAPLVPPLSKMPGARQIPIKKVLLIYNPHAGKRQAERILTEVVLPGLRKRGIDCTAIATEGVGHARQLGMTLQLAEFQAAVTLGGDGTFHELVNGMFAREDGKQIPVSLIPLGTGNGLSATLRQNMQRQGEEVSVWSEMGAVLDWSLDRIAGGQVSRVDLLEVEVMNRRLLAVMMVYVGLFAEVDVVAEPLRWLGPARFDLASVLMILKQQTLNLRCKLSLADGTSQEESLSTIGACLGLCQHFSDKLRSVPEAQLDDGLAEFSVLGSGATVDQTFAGFLKLPNGAHTGDKDVWDSKQITSAEWIFDGPGIFNVDGEVLEHDGLLRIRVLPAALELLVGKDEVASAGPADEAAPPTWRADPARWRMLLLFMFGCMANQAIWIGFAPIESDVMKEYGVSATCVNFLSMVFMIVYLPANFPASYAMDVLGCRWALLIGGCLQTLGAVLRCLPADPVTTRYLVMTGQALAAAGQPFFTDMPPKIAADWFPAYQRVLADTLASLSISVGAAVGFVLPVAFGLHQMLYVHLAWSALSLILILAFFRSSPATPPSPLSTQRHEGKSFGAELRNALGNGNLWCLILSFSCSLGSFNTLSTLAAQLVGPFGYSSDDASIFGVACTICGVFGALVMSVIVGLTGKHKAVLTTCCVLCVLFAVLAASTVIYVGSGPGGLELLAVAFAGLGFSATPMMPISFEAAVVVGHPTGEGTLAGLCMSGGQILGIGQTLILGQLLQSGHPKAAWILSGGLFGLALLAVSLFAPKSQSYQLPLLEESDVEDSRTSSSS</sequence>
<feature type="transmembrane region" description="Helical" evidence="5">
    <location>
        <begin position="21"/>
        <end position="41"/>
    </location>
</feature>
<evidence type="ECO:0000256" key="5">
    <source>
        <dbReference type="SAM" id="Phobius"/>
    </source>
</evidence>
<name>A0A812UWT4_SYMPI</name>
<feature type="transmembrane region" description="Helical" evidence="5">
    <location>
        <begin position="665"/>
        <end position="687"/>
    </location>
</feature>
<keyword evidence="3 5" id="KW-1133">Transmembrane helix</keyword>
<dbReference type="SMART" id="SM00046">
    <property type="entry name" value="DAGKc"/>
    <property type="match status" value="1"/>
</dbReference>
<evidence type="ECO:0000313" key="7">
    <source>
        <dbReference type="EMBL" id="CAE7595725.1"/>
    </source>
</evidence>
<dbReference type="GO" id="GO:0016020">
    <property type="term" value="C:membrane"/>
    <property type="evidence" value="ECO:0007669"/>
    <property type="project" value="UniProtKB-SubCell"/>
</dbReference>
<evidence type="ECO:0000256" key="3">
    <source>
        <dbReference type="ARBA" id="ARBA00022989"/>
    </source>
</evidence>
<feature type="transmembrane region" description="Helical" evidence="5">
    <location>
        <begin position="728"/>
        <end position="751"/>
    </location>
</feature>